<keyword evidence="2" id="KW-0808">Transferase</keyword>
<dbReference type="GO" id="GO:0032259">
    <property type="term" value="P:methylation"/>
    <property type="evidence" value="ECO:0007669"/>
    <property type="project" value="UniProtKB-KW"/>
</dbReference>
<organism evidence="2 3">
    <name type="scientific">Phlyctema vagabunda</name>
    <dbReference type="NCBI Taxonomy" id="108571"/>
    <lineage>
        <taxon>Eukaryota</taxon>
        <taxon>Fungi</taxon>
        <taxon>Dikarya</taxon>
        <taxon>Ascomycota</taxon>
        <taxon>Pezizomycotina</taxon>
        <taxon>Leotiomycetes</taxon>
        <taxon>Helotiales</taxon>
        <taxon>Dermateaceae</taxon>
        <taxon>Phlyctema</taxon>
    </lineage>
</organism>
<reference evidence="2 3" key="1">
    <citation type="submission" date="2024-06" db="EMBL/GenBank/DDBJ databases">
        <title>Complete genome of Phlyctema vagabunda strain 19-DSS-EL-015.</title>
        <authorList>
            <person name="Fiorenzani C."/>
        </authorList>
    </citation>
    <scope>NUCLEOTIDE SEQUENCE [LARGE SCALE GENOMIC DNA]</scope>
    <source>
        <strain evidence="2 3">19-DSS-EL-015</strain>
    </source>
</reference>
<evidence type="ECO:0000256" key="1">
    <source>
        <dbReference type="SAM" id="MobiDB-lite"/>
    </source>
</evidence>
<accession>A0ABR4PKU6</accession>
<gene>
    <name evidence="2" type="ORF">PVAG01_05676</name>
</gene>
<sequence length="364" mass="40610">MDSVRPQTGGEAQNHTTDQALTTTENENDLTTTESNSSSGHVPGLTVDDVIVHSDDSAYVPSSHSSTYSVESSVYDFVEENGRTYHKFKEGQYHLPNDDIERDRLDLQHHLVTLTFSGELHLAPIKTLEGGLNHVLDIGTGTGLWAIEFATQFPASSVVGTDLSPIQPEYVPKNCHFEVDDAEDTWVFPQKFDYIHGRALCTCFKSHASVINSAFSAIRPGGYLELQDAAFPWRCIDDSWQGTALQRWMGLLLDGAEALGKDWKRVPKYKEYMRNAGFLDIVEKKFAWPLGTWAKGKKFKTLGAWCKEDVMKGLQAISMAVMTKGLRMAPEEIDSLIADVKKDVESGKVHVYIPIYVVYGRTPK</sequence>
<dbReference type="EMBL" id="JBFCZG010000004">
    <property type="protein sequence ID" value="KAL3423929.1"/>
    <property type="molecule type" value="Genomic_DNA"/>
</dbReference>
<dbReference type="SUPFAM" id="SSF53335">
    <property type="entry name" value="S-adenosyl-L-methionine-dependent methyltransferases"/>
    <property type="match status" value="1"/>
</dbReference>
<dbReference type="GO" id="GO:0008168">
    <property type="term" value="F:methyltransferase activity"/>
    <property type="evidence" value="ECO:0007669"/>
    <property type="project" value="UniProtKB-KW"/>
</dbReference>
<feature type="region of interest" description="Disordered" evidence="1">
    <location>
        <begin position="1"/>
        <end position="45"/>
    </location>
</feature>
<protein>
    <submittedName>
        <fullName evidence="2">Methyltransferase domain-containing protein</fullName>
    </submittedName>
</protein>
<name>A0ABR4PKU6_9HELO</name>
<proteinExistence type="predicted"/>
<evidence type="ECO:0000313" key="2">
    <source>
        <dbReference type="EMBL" id="KAL3423929.1"/>
    </source>
</evidence>
<dbReference type="PANTHER" id="PTHR43591">
    <property type="entry name" value="METHYLTRANSFERASE"/>
    <property type="match status" value="1"/>
</dbReference>
<comment type="caution">
    <text evidence="2">The sequence shown here is derived from an EMBL/GenBank/DDBJ whole genome shotgun (WGS) entry which is preliminary data.</text>
</comment>
<feature type="compositionally biased region" description="Polar residues" evidence="1">
    <location>
        <begin position="10"/>
        <end position="20"/>
    </location>
</feature>
<keyword evidence="2" id="KW-0489">Methyltransferase</keyword>
<dbReference type="InterPro" id="IPR029063">
    <property type="entry name" value="SAM-dependent_MTases_sf"/>
</dbReference>
<dbReference type="PANTHER" id="PTHR43591:SF102">
    <property type="entry name" value="S-ADENOSYL-L-METHIONINE-DEPENDENT METHYLTRANSFERASE"/>
    <property type="match status" value="1"/>
</dbReference>
<evidence type="ECO:0000313" key="3">
    <source>
        <dbReference type="Proteomes" id="UP001629113"/>
    </source>
</evidence>
<dbReference type="Pfam" id="PF13489">
    <property type="entry name" value="Methyltransf_23"/>
    <property type="match status" value="1"/>
</dbReference>
<dbReference type="Proteomes" id="UP001629113">
    <property type="component" value="Unassembled WGS sequence"/>
</dbReference>
<feature type="compositionally biased region" description="Low complexity" evidence="1">
    <location>
        <begin position="21"/>
        <end position="39"/>
    </location>
</feature>
<keyword evidence="3" id="KW-1185">Reference proteome</keyword>
<dbReference type="CDD" id="cd02440">
    <property type="entry name" value="AdoMet_MTases"/>
    <property type="match status" value="1"/>
</dbReference>
<dbReference type="Gene3D" id="3.40.50.150">
    <property type="entry name" value="Vaccinia Virus protein VP39"/>
    <property type="match status" value="1"/>
</dbReference>